<evidence type="ECO:0000256" key="3">
    <source>
        <dbReference type="ARBA" id="ARBA00022729"/>
    </source>
</evidence>
<evidence type="ECO:0000256" key="4">
    <source>
        <dbReference type="ARBA" id="ARBA00022989"/>
    </source>
</evidence>
<dbReference type="SUPFAM" id="SSF52058">
    <property type="entry name" value="L domain-like"/>
    <property type="match status" value="1"/>
</dbReference>
<comment type="caution">
    <text evidence="9">The sequence shown here is derived from an EMBL/GenBank/DDBJ whole genome shotgun (WGS) entry which is preliminary data.</text>
</comment>
<gene>
    <name evidence="9" type="ORF">WN944_005821</name>
</gene>
<dbReference type="InterPro" id="IPR046956">
    <property type="entry name" value="RLP23-like"/>
</dbReference>
<accession>A0AAP0MI18</accession>
<comment type="subcellular location">
    <subcellularLocation>
        <location evidence="1">Membrane</location>
        <topology evidence="1">Single-pass type I membrane protein</topology>
    </subcellularLocation>
</comment>
<keyword evidence="4 8" id="KW-1133">Transmembrane helix</keyword>
<evidence type="ECO:0008006" key="11">
    <source>
        <dbReference type="Google" id="ProtNLM"/>
    </source>
</evidence>
<evidence type="ECO:0000313" key="9">
    <source>
        <dbReference type="EMBL" id="KAK9213836.1"/>
    </source>
</evidence>
<feature type="transmembrane region" description="Helical" evidence="8">
    <location>
        <begin position="39"/>
        <end position="61"/>
    </location>
</feature>
<sequence length="184" mass="20270">MGAGAVDYGLAVLGHQSSSLELKLALNGDVISSVRDPPFAIPLNGVVATMMMIIIIIIFLLMHTWPILLLFSVFVHFAAMVILGVHRWSMENDLCKIIRLLLSYSYSSWKPEEGNIDSCSWDGVQCNENTGRVIKVDLSTSCLQGSINSSSSLFTLVDLEWLDLSFNDFNGSEIPFINLSSLSH</sequence>
<evidence type="ECO:0000256" key="8">
    <source>
        <dbReference type="SAM" id="Phobius"/>
    </source>
</evidence>
<keyword evidence="3" id="KW-0732">Signal</keyword>
<evidence type="ECO:0000256" key="6">
    <source>
        <dbReference type="ARBA" id="ARBA00023170"/>
    </source>
</evidence>
<protein>
    <recommendedName>
        <fullName evidence="11">Leucine-rich repeat-containing N-terminal plant-type domain-containing protein</fullName>
    </recommendedName>
</protein>
<dbReference type="InterPro" id="IPR032675">
    <property type="entry name" value="LRR_dom_sf"/>
</dbReference>
<dbReference type="Gene3D" id="3.80.10.10">
    <property type="entry name" value="Ribonuclease Inhibitor"/>
    <property type="match status" value="1"/>
</dbReference>
<name>A0AAP0MI18_9ROSI</name>
<dbReference type="PANTHER" id="PTHR48061">
    <property type="entry name" value="LEUCINE-RICH REPEAT RECEPTOR PROTEIN KINASE EMS1-LIKE-RELATED"/>
    <property type="match status" value="1"/>
</dbReference>
<keyword evidence="6" id="KW-0675">Receptor</keyword>
<keyword evidence="7" id="KW-0325">Glycoprotein</keyword>
<feature type="transmembrane region" description="Helical" evidence="8">
    <location>
        <begin position="68"/>
        <end position="88"/>
    </location>
</feature>
<dbReference type="PANTHER" id="PTHR48061:SF12">
    <property type="entry name" value="DISEASE RESISTANCE LIKE PROTEIN"/>
    <property type="match status" value="1"/>
</dbReference>
<proteinExistence type="predicted"/>
<evidence type="ECO:0000313" key="10">
    <source>
        <dbReference type="Proteomes" id="UP001428341"/>
    </source>
</evidence>
<evidence type="ECO:0000256" key="1">
    <source>
        <dbReference type="ARBA" id="ARBA00004479"/>
    </source>
</evidence>
<evidence type="ECO:0000256" key="2">
    <source>
        <dbReference type="ARBA" id="ARBA00022692"/>
    </source>
</evidence>
<dbReference type="GO" id="GO:0016020">
    <property type="term" value="C:membrane"/>
    <property type="evidence" value="ECO:0007669"/>
    <property type="project" value="UniProtKB-SubCell"/>
</dbReference>
<evidence type="ECO:0000256" key="5">
    <source>
        <dbReference type="ARBA" id="ARBA00023136"/>
    </source>
</evidence>
<keyword evidence="10" id="KW-1185">Reference proteome</keyword>
<dbReference type="Proteomes" id="UP001428341">
    <property type="component" value="Unassembled WGS sequence"/>
</dbReference>
<dbReference type="EMBL" id="JBCGBO010000003">
    <property type="protein sequence ID" value="KAK9213836.1"/>
    <property type="molecule type" value="Genomic_DNA"/>
</dbReference>
<keyword evidence="2 8" id="KW-0812">Transmembrane</keyword>
<dbReference type="AlphaFoldDB" id="A0AAP0MI18"/>
<evidence type="ECO:0000256" key="7">
    <source>
        <dbReference type="ARBA" id="ARBA00023180"/>
    </source>
</evidence>
<organism evidence="9 10">
    <name type="scientific">Citrus x changshan-huyou</name>
    <dbReference type="NCBI Taxonomy" id="2935761"/>
    <lineage>
        <taxon>Eukaryota</taxon>
        <taxon>Viridiplantae</taxon>
        <taxon>Streptophyta</taxon>
        <taxon>Embryophyta</taxon>
        <taxon>Tracheophyta</taxon>
        <taxon>Spermatophyta</taxon>
        <taxon>Magnoliopsida</taxon>
        <taxon>eudicotyledons</taxon>
        <taxon>Gunneridae</taxon>
        <taxon>Pentapetalae</taxon>
        <taxon>rosids</taxon>
        <taxon>malvids</taxon>
        <taxon>Sapindales</taxon>
        <taxon>Rutaceae</taxon>
        <taxon>Aurantioideae</taxon>
        <taxon>Citrus</taxon>
    </lineage>
</organism>
<keyword evidence="5 8" id="KW-0472">Membrane</keyword>
<reference evidence="9 10" key="1">
    <citation type="submission" date="2024-05" db="EMBL/GenBank/DDBJ databases">
        <title>Haplotype-resolved chromosome-level genome assembly of Huyou (Citrus changshanensis).</title>
        <authorList>
            <person name="Miao C."/>
            <person name="Chen W."/>
            <person name="Wu Y."/>
            <person name="Wang L."/>
            <person name="Zhao S."/>
            <person name="Grierson D."/>
            <person name="Xu C."/>
            <person name="Chen K."/>
        </authorList>
    </citation>
    <scope>NUCLEOTIDE SEQUENCE [LARGE SCALE GENOMIC DNA]</scope>
    <source>
        <strain evidence="9">01-14</strain>
        <tissue evidence="9">Leaf</tissue>
    </source>
</reference>